<feature type="compositionally biased region" description="Gly residues" evidence="1">
    <location>
        <begin position="568"/>
        <end position="579"/>
    </location>
</feature>
<dbReference type="GO" id="GO:1990259">
    <property type="term" value="F:histone H2AQ104 methyltransferase activity"/>
    <property type="evidence" value="ECO:0007669"/>
    <property type="project" value="TreeGrafter"/>
</dbReference>
<dbReference type="GO" id="GO:0000494">
    <property type="term" value="P:box C/D sno(s)RNA 3'-end processing"/>
    <property type="evidence" value="ECO:0007669"/>
    <property type="project" value="TreeGrafter"/>
</dbReference>
<dbReference type="Proteomes" id="UP000800092">
    <property type="component" value="Unassembled WGS sequence"/>
</dbReference>
<dbReference type="InterPro" id="IPR018812">
    <property type="entry name" value="SAK_HAD"/>
</dbReference>
<feature type="domain" description="Swiss Army Knife RNA repair protein HAD" evidence="2">
    <location>
        <begin position="73"/>
        <end position="279"/>
    </location>
</feature>
<evidence type="ECO:0000313" key="4">
    <source>
        <dbReference type="Proteomes" id="UP000800092"/>
    </source>
</evidence>
<sequence>MLVLPTRLSLQIRSFNMSHTFSKTWTSSNNFTNGASHTITALRRWSCDDKQLPSIEQIKTIHIYDFDNTLFSSPLPNKQIWNGPTIGFLQNQDAFLNGGWWHDDKLLAATGEGIEQEEPKAWKGWWNEEIVELVELTMAQNDALCVLLTGRGESNFADIIKRMVKSKNLEFHMTCLKPAVGPNNQKFGSTMKFKQELLSDLVYTYKHADELRIYEDRPRHVKEFREYFHTFNQTLQLPDTPIPRKPITTEVIQVPEGATSLNPVTEVAEVQRMINSHNNAILDGTASPNLNPLQLTRHVLYTGYILSPPDTDKLIELVQSQHAPSNQIQYLANNVLICPRPAPQHLLDRVGGIGATVRFRLTGLASLENKLWAARVVPVPENTKIFTENTTPMVVLAVRRGAIPREASRIHTWEAVPSERRFEFDATVGEKVLLKVERERLPAEEGEEEQVRGGWERVGERERDRDRDRDNREREREKENRGFSRRENPRKHPRDEDFPPLGAPSAPATRHQREQPVPAFRGGEDNRKPSGGNASRGGGNFKGGRGGHGGGGQRGGNQGRGGRDQRRGGGGGGQGAGGRGRGRGGHPQYRSLDDVGDRSSGGHRQNGYADFDGANDRGDGGLYNAY</sequence>
<evidence type="ECO:0000259" key="2">
    <source>
        <dbReference type="Pfam" id="PF10307"/>
    </source>
</evidence>
<organism evidence="3 4">
    <name type="scientific">Viridothelium virens</name>
    <name type="common">Speckled blister lichen</name>
    <name type="synonym">Trypethelium virens</name>
    <dbReference type="NCBI Taxonomy" id="1048519"/>
    <lineage>
        <taxon>Eukaryota</taxon>
        <taxon>Fungi</taxon>
        <taxon>Dikarya</taxon>
        <taxon>Ascomycota</taxon>
        <taxon>Pezizomycotina</taxon>
        <taxon>Dothideomycetes</taxon>
        <taxon>Dothideomycetes incertae sedis</taxon>
        <taxon>Trypetheliales</taxon>
        <taxon>Trypetheliaceae</taxon>
        <taxon>Viridothelium</taxon>
    </lineage>
</organism>
<protein>
    <recommendedName>
        <fullName evidence="2">Swiss Army Knife RNA repair protein HAD domain-containing protein</fullName>
    </recommendedName>
</protein>
<dbReference type="OrthoDB" id="5596992at2759"/>
<reference evidence="3" key="1">
    <citation type="journal article" date="2020" name="Stud. Mycol.">
        <title>101 Dothideomycetes genomes: a test case for predicting lifestyles and emergence of pathogens.</title>
        <authorList>
            <person name="Haridas S."/>
            <person name="Albert R."/>
            <person name="Binder M."/>
            <person name="Bloem J."/>
            <person name="Labutti K."/>
            <person name="Salamov A."/>
            <person name="Andreopoulos B."/>
            <person name="Baker S."/>
            <person name="Barry K."/>
            <person name="Bills G."/>
            <person name="Bluhm B."/>
            <person name="Cannon C."/>
            <person name="Castanera R."/>
            <person name="Culley D."/>
            <person name="Daum C."/>
            <person name="Ezra D."/>
            <person name="Gonzalez J."/>
            <person name="Henrissat B."/>
            <person name="Kuo A."/>
            <person name="Liang C."/>
            <person name="Lipzen A."/>
            <person name="Lutzoni F."/>
            <person name="Magnuson J."/>
            <person name="Mondo S."/>
            <person name="Nolan M."/>
            <person name="Ohm R."/>
            <person name="Pangilinan J."/>
            <person name="Park H.-J."/>
            <person name="Ramirez L."/>
            <person name="Alfaro M."/>
            <person name="Sun H."/>
            <person name="Tritt A."/>
            <person name="Yoshinaga Y."/>
            <person name="Zwiers L.-H."/>
            <person name="Turgeon B."/>
            <person name="Goodwin S."/>
            <person name="Spatafora J."/>
            <person name="Crous P."/>
            <person name="Grigoriev I."/>
        </authorList>
    </citation>
    <scope>NUCLEOTIDE SEQUENCE</scope>
    <source>
        <strain evidence="3">Tuck. ex Michener</strain>
    </source>
</reference>
<dbReference type="GO" id="GO:0032040">
    <property type="term" value="C:small-subunit processome"/>
    <property type="evidence" value="ECO:0007669"/>
    <property type="project" value="TreeGrafter"/>
</dbReference>
<feature type="region of interest" description="Disordered" evidence="1">
    <location>
        <begin position="441"/>
        <end position="626"/>
    </location>
</feature>
<dbReference type="GO" id="GO:0031428">
    <property type="term" value="C:box C/D methylation guide snoRNP complex"/>
    <property type="evidence" value="ECO:0007669"/>
    <property type="project" value="TreeGrafter"/>
</dbReference>
<dbReference type="PANTHER" id="PTHR10335:SF23">
    <property type="entry name" value="OB FOLD-CONTAINING PROTEIN, NUCLEIC ACID BINDING"/>
    <property type="match status" value="1"/>
</dbReference>
<keyword evidence="4" id="KW-1185">Reference proteome</keyword>
<feature type="compositionally biased region" description="Gly residues" evidence="1">
    <location>
        <begin position="534"/>
        <end position="560"/>
    </location>
</feature>
<dbReference type="GO" id="GO:0008649">
    <property type="term" value="F:rRNA methyltransferase activity"/>
    <property type="evidence" value="ECO:0007669"/>
    <property type="project" value="TreeGrafter"/>
</dbReference>
<feature type="compositionally biased region" description="Basic and acidic residues" evidence="1">
    <location>
        <begin position="441"/>
        <end position="487"/>
    </location>
</feature>
<dbReference type="AlphaFoldDB" id="A0A6A6HB68"/>
<name>A0A6A6HB68_VIRVR</name>
<evidence type="ECO:0000313" key="3">
    <source>
        <dbReference type="EMBL" id="KAF2234723.1"/>
    </source>
</evidence>
<accession>A0A6A6HB68</accession>
<gene>
    <name evidence="3" type="ORF">EV356DRAFT_566890</name>
</gene>
<dbReference type="PANTHER" id="PTHR10335">
    <property type="entry name" value="RRNA 2-O-METHYLTRANSFERASE FIBRILLARIN"/>
    <property type="match status" value="1"/>
</dbReference>
<dbReference type="Pfam" id="PF10307">
    <property type="entry name" value="HAD_SAK_1"/>
    <property type="match status" value="1"/>
</dbReference>
<dbReference type="EMBL" id="ML991796">
    <property type="protein sequence ID" value="KAF2234723.1"/>
    <property type="molecule type" value="Genomic_DNA"/>
</dbReference>
<proteinExistence type="predicted"/>
<evidence type="ECO:0000256" key="1">
    <source>
        <dbReference type="SAM" id="MobiDB-lite"/>
    </source>
</evidence>
<dbReference type="GO" id="GO:0003723">
    <property type="term" value="F:RNA binding"/>
    <property type="evidence" value="ECO:0007669"/>
    <property type="project" value="TreeGrafter"/>
</dbReference>